<keyword evidence="1" id="KW-0805">Transcription regulation</keyword>
<reference evidence="5 6" key="1">
    <citation type="submission" date="2017-02" db="EMBL/GenBank/DDBJ databases">
        <authorList>
            <person name="Peterson S.W."/>
        </authorList>
    </citation>
    <scope>NUCLEOTIDE SEQUENCE [LARGE SCALE GENOMIC DNA]</scope>
    <source>
        <strain evidence="5 6">DSM 22335</strain>
    </source>
</reference>
<dbReference type="GO" id="GO:0003700">
    <property type="term" value="F:DNA-binding transcription factor activity"/>
    <property type="evidence" value="ECO:0007669"/>
    <property type="project" value="InterPro"/>
</dbReference>
<gene>
    <name evidence="5" type="ORF">SAMN04488132_1127</name>
</gene>
<evidence type="ECO:0000313" key="5">
    <source>
        <dbReference type="EMBL" id="SKA14557.1"/>
    </source>
</evidence>
<sequence>MNISYREIKPSVYLQDYIDCYWIQSFGGSTGDRSPAQRCLPLGMLEILVLVDDGCCEVSVNHEWQKLPHIFLAGVYQDPVLWRCTGNARKFGIRLKPETFHLLFNIPAATIFSDFTPLENIIGNAANEFAEKLTGVEELQELVAITESFLRSYLCRSRMEHNYIMEAAKLIRSAKGDISVEQVSESVYVSMRQLQRSFRNTIGISPKTYGRIIRFRNTFRSIKQLDRAGGWAGLSYTMGYADQAHLIREFKTFSGVIPQAMLTSGAQIHGLGEPGSLI</sequence>
<dbReference type="PANTHER" id="PTHR46796">
    <property type="entry name" value="HTH-TYPE TRANSCRIPTIONAL ACTIVATOR RHAS-RELATED"/>
    <property type="match status" value="1"/>
</dbReference>
<protein>
    <submittedName>
        <fullName evidence="5">AraC-type DNA-binding protein</fullName>
    </submittedName>
</protein>
<dbReference type="Pfam" id="PF12833">
    <property type="entry name" value="HTH_18"/>
    <property type="match status" value="1"/>
</dbReference>
<dbReference type="PROSITE" id="PS01124">
    <property type="entry name" value="HTH_ARAC_FAMILY_2"/>
    <property type="match status" value="1"/>
</dbReference>
<organism evidence="5 6">
    <name type="scientific">Sediminibacterium ginsengisoli</name>
    <dbReference type="NCBI Taxonomy" id="413434"/>
    <lineage>
        <taxon>Bacteria</taxon>
        <taxon>Pseudomonadati</taxon>
        <taxon>Bacteroidota</taxon>
        <taxon>Chitinophagia</taxon>
        <taxon>Chitinophagales</taxon>
        <taxon>Chitinophagaceae</taxon>
        <taxon>Sediminibacterium</taxon>
    </lineage>
</organism>
<evidence type="ECO:0000313" key="6">
    <source>
        <dbReference type="Proteomes" id="UP000190888"/>
    </source>
</evidence>
<name>A0A1T4RFA8_9BACT</name>
<dbReference type="InterPro" id="IPR018060">
    <property type="entry name" value="HTH_AraC"/>
</dbReference>
<dbReference type="EMBL" id="FUWH01000012">
    <property type="protein sequence ID" value="SKA14557.1"/>
    <property type="molecule type" value="Genomic_DNA"/>
</dbReference>
<evidence type="ECO:0000259" key="4">
    <source>
        <dbReference type="PROSITE" id="PS01124"/>
    </source>
</evidence>
<dbReference type="Gene3D" id="1.10.10.60">
    <property type="entry name" value="Homeodomain-like"/>
    <property type="match status" value="1"/>
</dbReference>
<dbReference type="PANTHER" id="PTHR46796:SF13">
    <property type="entry name" value="HTH-TYPE TRANSCRIPTIONAL ACTIVATOR RHAS"/>
    <property type="match status" value="1"/>
</dbReference>
<dbReference type="InterPro" id="IPR050204">
    <property type="entry name" value="AraC_XylS_family_regulators"/>
</dbReference>
<proteinExistence type="predicted"/>
<evidence type="ECO:0000256" key="2">
    <source>
        <dbReference type="ARBA" id="ARBA00023125"/>
    </source>
</evidence>
<dbReference type="STRING" id="413434.SAMN04488132_1127"/>
<dbReference type="AlphaFoldDB" id="A0A1T4RFA8"/>
<dbReference type="Pfam" id="PF20240">
    <property type="entry name" value="DUF6597"/>
    <property type="match status" value="1"/>
</dbReference>
<evidence type="ECO:0000256" key="1">
    <source>
        <dbReference type="ARBA" id="ARBA00023015"/>
    </source>
</evidence>
<dbReference type="InterPro" id="IPR046532">
    <property type="entry name" value="DUF6597"/>
</dbReference>
<accession>A0A1T4RFA8</accession>
<dbReference type="Proteomes" id="UP000190888">
    <property type="component" value="Unassembled WGS sequence"/>
</dbReference>
<dbReference type="SMART" id="SM00342">
    <property type="entry name" value="HTH_ARAC"/>
    <property type="match status" value="1"/>
</dbReference>
<dbReference type="GO" id="GO:0043565">
    <property type="term" value="F:sequence-specific DNA binding"/>
    <property type="evidence" value="ECO:0007669"/>
    <property type="project" value="InterPro"/>
</dbReference>
<keyword evidence="6" id="KW-1185">Reference proteome</keyword>
<dbReference type="OrthoDB" id="655946at2"/>
<keyword evidence="3" id="KW-0804">Transcription</keyword>
<keyword evidence="2 5" id="KW-0238">DNA-binding</keyword>
<evidence type="ECO:0000256" key="3">
    <source>
        <dbReference type="ARBA" id="ARBA00023163"/>
    </source>
</evidence>
<feature type="domain" description="HTH araC/xylS-type" evidence="4">
    <location>
        <begin position="165"/>
        <end position="264"/>
    </location>
</feature>
<dbReference type="RefSeq" id="WP_078832521.1">
    <property type="nucleotide sequence ID" value="NZ_FUWH01000012.1"/>
</dbReference>